<feature type="region of interest" description="Disordered" evidence="2">
    <location>
        <begin position="874"/>
        <end position="924"/>
    </location>
</feature>
<feature type="region of interest" description="Disordered" evidence="2">
    <location>
        <begin position="294"/>
        <end position="313"/>
    </location>
</feature>
<feature type="region of interest" description="Disordered" evidence="2">
    <location>
        <begin position="20"/>
        <end position="63"/>
    </location>
</feature>
<dbReference type="PANTHER" id="PTHR16207">
    <property type="entry name" value="SET DOMAIN-CONTAINING PROTEIN"/>
    <property type="match status" value="1"/>
</dbReference>
<feature type="compositionally biased region" description="Low complexity" evidence="2">
    <location>
        <begin position="503"/>
        <end position="520"/>
    </location>
</feature>
<feature type="compositionally biased region" description="Polar residues" evidence="2">
    <location>
        <begin position="810"/>
        <end position="827"/>
    </location>
</feature>
<feature type="region of interest" description="Disordered" evidence="2">
    <location>
        <begin position="2282"/>
        <end position="2316"/>
    </location>
</feature>
<dbReference type="GO" id="GO:0005654">
    <property type="term" value="C:nucleoplasm"/>
    <property type="evidence" value="ECO:0007669"/>
    <property type="project" value="TreeGrafter"/>
</dbReference>
<feature type="compositionally biased region" description="Low complexity" evidence="2">
    <location>
        <begin position="2974"/>
        <end position="2986"/>
    </location>
</feature>
<feature type="region of interest" description="Disordered" evidence="2">
    <location>
        <begin position="3061"/>
        <end position="3148"/>
    </location>
</feature>
<feature type="compositionally biased region" description="Polar residues" evidence="2">
    <location>
        <begin position="3183"/>
        <end position="3197"/>
    </location>
</feature>
<dbReference type="STRING" id="7574.A0A1S3JED1"/>
<evidence type="ECO:0000313" key="4">
    <source>
        <dbReference type="Proteomes" id="UP000085678"/>
    </source>
</evidence>
<feature type="region of interest" description="Disordered" evidence="2">
    <location>
        <begin position="2375"/>
        <end position="2421"/>
    </location>
</feature>
<gene>
    <name evidence="5" type="primary">LOC106172556</name>
</gene>
<dbReference type="GeneID" id="106172556"/>
<feature type="compositionally biased region" description="Basic and acidic residues" evidence="2">
    <location>
        <begin position="3397"/>
        <end position="3407"/>
    </location>
</feature>
<dbReference type="RefSeq" id="XP_013408775.1">
    <property type="nucleotide sequence ID" value="XM_013553321.1"/>
</dbReference>
<evidence type="ECO:0000256" key="2">
    <source>
        <dbReference type="SAM" id="MobiDB-lite"/>
    </source>
</evidence>
<feature type="region of interest" description="Disordered" evidence="2">
    <location>
        <begin position="2859"/>
        <end position="2886"/>
    </location>
</feature>
<feature type="domain" description="TASOR pseudo-PARP" evidence="3">
    <location>
        <begin position="138"/>
        <end position="282"/>
    </location>
</feature>
<dbReference type="OrthoDB" id="5960959at2759"/>
<feature type="region of interest" description="Disordered" evidence="2">
    <location>
        <begin position="1693"/>
        <end position="1737"/>
    </location>
</feature>
<feature type="region of interest" description="Disordered" evidence="2">
    <location>
        <begin position="1566"/>
        <end position="1586"/>
    </location>
</feature>
<evidence type="ECO:0000313" key="5">
    <source>
        <dbReference type="RefSeq" id="XP_013408775.1"/>
    </source>
</evidence>
<feature type="region of interest" description="Disordered" evidence="2">
    <location>
        <begin position="3286"/>
        <end position="3321"/>
    </location>
</feature>
<feature type="compositionally biased region" description="Polar residues" evidence="2">
    <location>
        <begin position="374"/>
        <end position="419"/>
    </location>
</feature>
<evidence type="ECO:0000259" key="3">
    <source>
        <dbReference type="Pfam" id="PF12509"/>
    </source>
</evidence>
<feature type="compositionally biased region" description="Polar residues" evidence="2">
    <location>
        <begin position="1369"/>
        <end position="1380"/>
    </location>
</feature>
<dbReference type="InterPro" id="IPR022188">
    <property type="entry name" value="TASOR_DUF3715"/>
</dbReference>
<proteinExistence type="predicted"/>
<dbReference type="Pfam" id="PF12509">
    <property type="entry name" value="DUF3715"/>
    <property type="match status" value="1"/>
</dbReference>
<keyword evidence="1" id="KW-0175">Coiled coil</keyword>
<feature type="region of interest" description="Disordered" evidence="2">
    <location>
        <begin position="808"/>
        <end position="835"/>
    </location>
</feature>
<feature type="region of interest" description="Disordered" evidence="2">
    <location>
        <begin position="1950"/>
        <end position="2005"/>
    </location>
</feature>
<feature type="compositionally biased region" description="Polar residues" evidence="2">
    <location>
        <begin position="1964"/>
        <end position="1974"/>
    </location>
</feature>
<feature type="compositionally biased region" description="Basic and acidic residues" evidence="2">
    <location>
        <begin position="1950"/>
        <end position="1962"/>
    </location>
</feature>
<organism evidence="4 5">
    <name type="scientific">Lingula anatina</name>
    <name type="common">Brachiopod</name>
    <name type="synonym">Lingula unguis</name>
    <dbReference type="NCBI Taxonomy" id="7574"/>
    <lineage>
        <taxon>Eukaryota</taxon>
        <taxon>Metazoa</taxon>
        <taxon>Spiralia</taxon>
        <taxon>Lophotrochozoa</taxon>
        <taxon>Brachiopoda</taxon>
        <taxon>Linguliformea</taxon>
        <taxon>Lingulata</taxon>
        <taxon>Lingulida</taxon>
        <taxon>Linguloidea</taxon>
        <taxon>Lingulidae</taxon>
        <taxon>Lingula</taxon>
    </lineage>
</organism>
<feature type="region of interest" description="Disordered" evidence="2">
    <location>
        <begin position="1340"/>
        <end position="1397"/>
    </location>
</feature>
<protein>
    <submittedName>
        <fullName evidence="5">Uncharacterized protein LOC106172556 isoform X1</fullName>
    </submittedName>
</protein>
<dbReference type="KEGG" id="lak:106172556"/>
<reference evidence="5" key="1">
    <citation type="submission" date="2025-08" db="UniProtKB">
        <authorList>
            <consortium name="RefSeq"/>
        </authorList>
    </citation>
    <scope>IDENTIFICATION</scope>
    <source>
        <tissue evidence="5">Gonads</tissue>
    </source>
</reference>
<evidence type="ECO:0000256" key="1">
    <source>
        <dbReference type="SAM" id="Coils"/>
    </source>
</evidence>
<feature type="compositionally biased region" description="Basic and acidic residues" evidence="2">
    <location>
        <begin position="3217"/>
        <end position="3231"/>
    </location>
</feature>
<feature type="region of interest" description="Disordered" evidence="2">
    <location>
        <begin position="1797"/>
        <end position="1817"/>
    </location>
</feature>
<accession>A0A1S3JED1</accession>
<feature type="compositionally biased region" description="Basic and acidic residues" evidence="2">
    <location>
        <begin position="2375"/>
        <end position="2387"/>
    </location>
</feature>
<feature type="compositionally biased region" description="Polar residues" evidence="2">
    <location>
        <begin position="2648"/>
        <end position="2661"/>
    </location>
</feature>
<feature type="compositionally biased region" description="Polar residues" evidence="2">
    <location>
        <begin position="2118"/>
        <end position="2170"/>
    </location>
</feature>
<feature type="region of interest" description="Disordered" evidence="2">
    <location>
        <begin position="3377"/>
        <end position="3407"/>
    </location>
</feature>
<dbReference type="GO" id="GO:0045814">
    <property type="term" value="P:negative regulation of gene expression, epigenetic"/>
    <property type="evidence" value="ECO:0007669"/>
    <property type="project" value="InterPro"/>
</dbReference>
<dbReference type="InterPro" id="IPR046432">
    <property type="entry name" value="TASOR"/>
</dbReference>
<feature type="compositionally biased region" description="Basic and acidic residues" evidence="2">
    <location>
        <begin position="535"/>
        <end position="545"/>
    </location>
</feature>
<feature type="compositionally biased region" description="Low complexity" evidence="2">
    <location>
        <begin position="874"/>
        <end position="913"/>
    </location>
</feature>
<dbReference type="PANTHER" id="PTHR16207:SF11">
    <property type="entry name" value="SET DOMAIN-CONTAINING PROTEIN"/>
    <property type="match status" value="1"/>
</dbReference>
<feature type="region of interest" description="Disordered" evidence="2">
    <location>
        <begin position="2640"/>
        <end position="2661"/>
    </location>
</feature>
<feature type="region of interest" description="Disordered" evidence="2">
    <location>
        <begin position="2953"/>
        <end position="2986"/>
    </location>
</feature>
<feature type="compositionally biased region" description="Low complexity" evidence="2">
    <location>
        <begin position="1571"/>
        <end position="1584"/>
    </location>
</feature>
<dbReference type="Proteomes" id="UP000085678">
    <property type="component" value="Unplaced"/>
</dbReference>
<feature type="region of interest" description="Disordered" evidence="2">
    <location>
        <begin position="2098"/>
        <end position="2193"/>
    </location>
</feature>
<feature type="compositionally biased region" description="Polar residues" evidence="2">
    <location>
        <begin position="3079"/>
        <end position="3099"/>
    </location>
</feature>
<feature type="region of interest" description="Disordered" evidence="2">
    <location>
        <begin position="2690"/>
        <end position="2779"/>
    </location>
</feature>
<feature type="region of interest" description="Disordered" evidence="2">
    <location>
        <begin position="1613"/>
        <end position="1660"/>
    </location>
</feature>
<dbReference type="InParanoid" id="A0A1S3JED1"/>
<feature type="region of interest" description="Disordered" evidence="2">
    <location>
        <begin position="3178"/>
        <end position="3243"/>
    </location>
</feature>
<keyword evidence="4" id="KW-1185">Reference proteome</keyword>
<feature type="coiled-coil region" evidence="1">
    <location>
        <begin position="1663"/>
        <end position="1690"/>
    </location>
</feature>
<sequence length="3407" mass="366934">MSFEMENLFDKLIQSGSIGSDGIADNQHTDKTASVLGKTPPKKEEEDSVAPSPVVSRRGSSIDSDLATDDIDGLKKFTIPKQNKKGLLEVVDLGSREYLQDLYPLIQRSFRDPAAEKNFKFTKAWLVHNKLLQKVFYEKRKELTGREVQTSYAFLCSTSQSEVNRICSQGVNIGNCSTSCLGNPEMGVSLCRHADIVRQVPMQFGFSAKLIIFKIMKGKTMRMLESSAHLDPTPNCDCHVSKTANSFNLSAVTMLQAFQSTQIYLYEYGDLGIEQRPRQVLPHAVVEFTYIPDSTSQSSTKSSNVAAKSSVAKSAKKPTSKRFVFLADHSRVGDTNKQQGGGPISPMTNHPKRSLKQGPLSRKVGQLPSVSEGVASTPSQNNPPVRSRSGSQSKMASSNVTTRYVNDCNLSGSSSNSVQPLWGKRISKTPDKPAFAAGSQTKKPKPTLNGPKSPVLPRRLPSTVPKSPQHVLPSVGAAKSQNPSQGSWFPVSADKSTTKSKDVAVPSVSSGSQSSPVVSADKISAHPCLRSPARRTSDEPTKETASEIQVLQARTTLHDGESVKPSGTKNLDVLTEVKANSKALDTDMGTQRELLLPVRTQNDMSVNEGTTQIKTILDKPAELPKTPVQMLSPKSPTPQRQTTTDFSISTSQTATYINPAPDVSSSTVTASECSVLQSITVPSLKQTRPHVKQEAPRSINTVYDLERVFSQLKTVAQKPPVLPNTTKRSMQENRTELYQNLMNYLGIGGTSKTLHFGTSRMGSMTQLNSGKKIAASSQLDSAGQIGSNSQLGSSGQLDLIRQVGSGGQLGSTRQIGSASQLGSTRQIGSGSQLPSSGQLVSGSQLGFAGQLGSGSQLGSAGQLGSGIQLGSAGQLGSGSQLGSAGQLGSGSQLGSAGQLGSGSQLGSAEQLGSNTQLGRSNKLGPTYQADMLGLTNQMAQVKEAEMQIRPEGPVRQNSDSDTNSSCLEVEVEYQQKLERGVKGTVGFTSHRPPLLSTPPGSQPIGGAPQERKEEQYGEMTFSSHGQCLPPQAGQNVHSHFSEKGAPQTQPPFTKLMAPQVQSQVTEQMAPAFQPPLTQQVAPQVQKQFTQKVAPLLQSQLSHQAEPHANVAQKERTDIQTQFFEQVQTQLSQRRTSDSDHQALISQTKKLLVDTDPHGVTQPETRPVSGPVLGTMDMGQQVSEDPKPRGVLIWRGEVSNRGGFLCGVEMISYGLCVKPARIGNTMNISTQMSVKKVTQRYLTGLVMDRHHEVINNGFFYNYCELRPQGGCQNKFNSLLAVLLRKDAAIIVKIEEADALLFPNCEATHRLGLSTPSEQRMALHCVFISEKSRVEAMRDKVVRSPPAHRSNLRHAQRSLTMSLGGSGRYKTGQTQSGTCTNRQSHDYTPPVAAEEDRPSQAVRVDFSRAFGGSYDTTGLRQDASGSTWNHPFAPGFPSQPPGVSPVQGLRDASGDQFRLPPKLTRTPHVPLDHFDTGFNSQVVSGALLMDTKLEKGFQDQGIMQNNRNLAIARGTYQFKEPIPKSLITFPSTIGGTTGQSQLMTSVQQVQAPSIVQAQQKDMSVSFQSSVGNTSYTSPSPSTSSSYIKSDTVQSSLSLASQNNISSISMPSIASPQTLDGLAPPGGSNLLTSPRLIPSSPGVGVNPPLGISSRPGPSPKEGELTHKSISVLINQLTENIEQLQAQQKLLIEQRKMTPPQTPPRTPTGEQDLSPASLYKRSRDPRMAKGMFRSPDGATVEMRSPPVAYISNSGGRDQQTQPMDITMVKSDSDFAETVPHSSDAKSSIVVSQTGAGALRTATSSQHSDLVKSPSVGNPASTSTCKTAIANTNKTSVTITQTTLRPAVSSTLTSAGLLTSPAQTTGRSSVSTTQAMSISTGPIVSLTTPAKVDSPIMKDTMTTVSVERGLSSTTGTTMSSMSNIEMVRSTQKTHMALNMASNTEGLTSTTMKTGLDNEKSKGHKDLSKGGNNTNLSQKIDYTKRQNYPVESPTKESIRDIQLPPGSPKYPSPRIFPPGGATQGMGKTLNSGISLEKKVFPSISSRDPRVVSQVTAQTAGSVPQTIQSLTKDRHLSGEEKISDTRNVSSLSDVEADKIVKRIPRTVSQDSRNATEIDMKKQYPSADTQSTVTTDKQKEVQSQQTHLSNLNTRNNLSDSTSRSKAPTSEQQKLSSKVTPVAISPGIGSNSQTSQSKRDADYIESADDMRALLDSTITVATTDMAASPSPVKTVDPPFKKKELLVKNSEPGDKKEEVSVKIGGKPQVKSISASSKQAELLREKAEKSLEKGGMLAKTVPPSATSLSATTSSTGTVTGSQKSGIKSMDTKQNIMKNFRIPKISEGCAPTTIPFEIPRLAESIPVPSAVETEGVEKKVKETGEMRDGKPVGLQEKRCGPMLGSRPFLSEEPANKKAKPSSSGSTDTHKSLPKMVLASLTKSNRIDDSELSENEAPKEFKGLGSLGGSFKVTITKTETPTRSSGLKKNLALKKAIMFLTSIAPRYNNFTHPIQDEELAACRAGAFSNVHIKVGNDGHHDVTVTFHQDVDDQGSDQKALTSDPIEVLATTVREAIHKKSTLQLSATELYMQNLTNIAVHHLMPDEESSSPEPEQCLGDTQGNISSDVSSVVEEKREPAVLSKGKVVEHLTEGHGPFGMMSPSQDATVSSSMGTPPKTFQIQTTKMSAEMPTKLAMPQLPCSPIRSSPAGTPTKVTKVTGAPLESTPLKTGPSLCGPEIQTEGKPSTEKNNDITDLVSPKGDGRKVRVEEEAHGVDQPLAKSPSVSMVSVDRQKRRHHPYLPSLPKPEVKSFIPASDLQELMQSLHSAAFKGRRQAACNADSLFLQRLAKKLVRGASPRFAGFDFLQKMCKDGSSLSRSGNDEDESQPIKPSDIPDFERRKELTRQLDAELERQPEVDNEGEYELEVSLYSKKDDQPDTVKYQGDGEKPKAPSAITLIVQPPAATAVPSGNHFSSTAAPSATKDGVSGIKSPGRSPISPRSPYIWDSSVSSPKWPPEKSLNLKPIDFEFRDIEYTPNPLVLHLAVLEIHYDAEKDPRLRCQSSKLYGRRRKLIRSISTPEKKMSSPAMRQVRTLSAEQNQADVKNTEASSLLGTPLYRSKSESKNTESSSVGVPHHSSQSVLKKKTSPLKTEASFQEHGDSKHNADLLAAAKAELHLVDQQIEELKKKLKFKSKSQQGDGDSGMESSTLNKTEKVEGAAQLQTPEVATVKLEKDQTPVHPESFKIDSSSPGMPEGKLSKQVIKRNLPKRFSTVEKVSWWLEGGSDVSAEEIAQYADSELDGAMDDASSRTEPAEDDENQGAALDDMLSRNTVAVSSRTESMIEAGMGGNLTASTVCMEITSQDKDGNQHLRHSASSSAADVEVLSSLVPLPPTLPQRRKLAEMAPMLARKTGENKRELSQ</sequence>
<name>A0A1S3JED1_LINAN</name>
<feature type="compositionally biased region" description="Polar residues" evidence="2">
    <location>
        <begin position="2691"/>
        <end position="2703"/>
    </location>
</feature>
<feature type="compositionally biased region" description="Basic and acidic residues" evidence="2">
    <location>
        <begin position="2748"/>
        <end position="2761"/>
    </location>
</feature>
<feature type="region of interest" description="Disordered" evidence="2">
    <location>
        <begin position="323"/>
        <end position="546"/>
    </location>
</feature>
<feature type="region of interest" description="Disordered" evidence="2">
    <location>
        <begin position="984"/>
        <end position="1008"/>
    </location>
</feature>
<feature type="compositionally biased region" description="Low complexity" evidence="2">
    <location>
        <begin position="2289"/>
        <end position="2310"/>
    </location>
</feature>